<dbReference type="Proteomes" id="UP000728032">
    <property type="component" value="Unassembled WGS sequence"/>
</dbReference>
<sequence length="215" mass="23016">CLKVSPNKSKALEVVADVTKNEDLKRLVDTTVKHFGKLDILVNNAGAAIMTGVSDKQYYENHLKVMQINLNSVVYLTHICVEHLEKTKGNIINISSLAGMRTSVGGSSYCVSKCALDMFTKCMAAELGPKRIRVNVINPGPIKTGFLTAMGLPNDASDKFHDGYAKGLPVGRSGIAEDVADSILYLASDHAAFVTGTNLLSDGGALAANHLTFEF</sequence>
<reference evidence="1" key="1">
    <citation type="submission" date="2020-11" db="EMBL/GenBank/DDBJ databases">
        <authorList>
            <person name="Tran Van P."/>
        </authorList>
    </citation>
    <scope>NUCLEOTIDE SEQUENCE</scope>
</reference>
<protein>
    <submittedName>
        <fullName evidence="1">Uncharacterized protein</fullName>
    </submittedName>
</protein>
<evidence type="ECO:0000313" key="1">
    <source>
        <dbReference type="EMBL" id="CAD7662774.1"/>
    </source>
</evidence>
<accession>A0A7R9QZI9</accession>
<name>A0A7R9QZI9_9ACAR</name>
<dbReference type="EMBL" id="OC944136">
    <property type="protein sequence ID" value="CAD7662774.1"/>
    <property type="molecule type" value="Genomic_DNA"/>
</dbReference>
<dbReference type="PRINTS" id="PR00081">
    <property type="entry name" value="GDHRDH"/>
</dbReference>
<gene>
    <name evidence="1" type="ORF">ONB1V03_LOCUS19334</name>
</gene>
<dbReference type="Gene3D" id="3.40.50.720">
    <property type="entry name" value="NAD(P)-binding Rossmann-like Domain"/>
    <property type="match status" value="1"/>
</dbReference>
<dbReference type="InterPro" id="IPR036291">
    <property type="entry name" value="NAD(P)-bd_dom_sf"/>
</dbReference>
<dbReference type="EMBL" id="CAJPVJ010029311">
    <property type="protein sequence ID" value="CAG2179911.1"/>
    <property type="molecule type" value="Genomic_DNA"/>
</dbReference>
<dbReference type="InterPro" id="IPR002347">
    <property type="entry name" value="SDR_fam"/>
</dbReference>
<evidence type="ECO:0000313" key="2">
    <source>
        <dbReference type="Proteomes" id="UP000728032"/>
    </source>
</evidence>
<keyword evidence="2" id="KW-1185">Reference proteome</keyword>
<organism evidence="1">
    <name type="scientific">Oppiella nova</name>
    <dbReference type="NCBI Taxonomy" id="334625"/>
    <lineage>
        <taxon>Eukaryota</taxon>
        <taxon>Metazoa</taxon>
        <taxon>Ecdysozoa</taxon>
        <taxon>Arthropoda</taxon>
        <taxon>Chelicerata</taxon>
        <taxon>Arachnida</taxon>
        <taxon>Acari</taxon>
        <taxon>Acariformes</taxon>
        <taxon>Sarcoptiformes</taxon>
        <taxon>Oribatida</taxon>
        <taxon>Brachypylina</taxon>
        <taxon>Oppioidea</taxon>
        <taxon>Oppiidae</taxon>
        <taxon>Oppiella</taxon>
    </lineage>
</organism>
<dbReference type="PRINTS" id="PR00080">
    <property type="entry name" value="SDRFAMILY"/>
</dbReference>
<dbReference type="PANTHER" id="PTHR43975">
    <property type="entry name" value="ZGC:101858"/>
    <property type="match status" value="1"/>
</dbReference>
<proteinExistence type="predicted"/>
<dbReference type="PANTHER" id="PTHR43975:SF2">
    <property type="entry name" value="EG:BACR7A4.14 PROTEIN-RELATED"/>
    <property type="match status" value="1"/>
</dbReference>
<dbReference type="SUPFAM" id="SSF51735">
    <property type="entry name" value="NAD(P)-binding Rossmann-fold domains"/>
    <property type="match status" value="1"/>
</dbReference>
<feature type="non-terminal residue" evidence="1">
    <location>
        <position position="215"/>
    </location>
</feature>
<dbReference type="AlphaFoldDB" id="A0A7R9QZI9"/>
<dbReference type="Pfam" id="PF13561">
    <property type="entry name" value="adh_short_C2"/>
    <property type="match status" value="1"/>
</dbReference>
<dbReference type="FunFam" id="3.40.50.720:FF:000084">
    <property type="entry name" value="Short-chain dehydrogenase reductase"/>
    <property type="match status" value="1"/>
</dbReference>
<dbReference type="OrthoDB" id="6512284at2759"/>